<dbReference type="SMART" id="SM00479">
    <property type="entry name" value="EXOIII"/>
    <property type="match status" value="1"/>
</dbReference>
<comment type="catalytic activity">
    <reaction evidence="6">
        <text>DNA(n) + a 2'-deoxyribonucleoside 5'-triphosphate = DNA(n+1) + diphosphate</text>
        <dbReference type="Rhea" id="RHEA:22508"/>
        <dbReference type="Rhea" id="RHEA-COMP:17339"/>
        <dbReference type="Rhea" id="RHEA-COMP:17340"/>
        <dbReference type="ChEBI" id="CHEBI:33019"/>
        <dbReference type="ChEBI" id="CHEBI:61560"/>
        <dbReference type="ChEBI" id="CHEBI:173112"/>
        <dbReference type="EC" id="2.7.7.7"/>
    </reaction>
</comment>
<dbReference type="InterPro" id="IPR012337">
    <property type="entry name" value="RNaseH-like_sf"/>
</dbReference>
<dbReference type="EC" id="2.7.7.7" evidence="1"/>
<feature type="transmembrane region" description="Helical" evidence="8">
    <location>
        <begin position="12"/>
        <end position="33"/>
    </location>
</feature>
<feature type="domain" description="Exonuclease" evidence="10">
    <location>
        <begin position="511"/>
        <end position="681"/>
    </location>
</feature>
<evidence type="ECO:0000256" key="6">
    <source>
        <dbReference type="ARBA" id="ARBA00049244"/>
    </source>
</evidence>
<proteinExistence type="predicted"/>
<dbReference type="AlphaFoldDB" id="A0A9E4K2W6"/>
<dbReference type="Proteomes" id="UP000886687">
    <property type="component" value="Unassembled WGS sequence"/>
</dbReference>
<keyword evidence="8" id="KW-1133">Transmembrane helix</keyword>
<dbReference type="EMBL" id="JAEPDI010000001">
    <property type="protein sequence ID" value="MCG7938079.1"/>
    <property type="molecule type" value="Genomic_DNA"/>
</dbReference>
<evidence type="ECO:0000259" key="10">
    <source>
        <dbReference type="SMART" id="SM00479"/>
    </source>
</evidence>
<comment type="subunit">
    <text evidence="5">DNA polymerase III contains a core (composed of alpha, epsilon and theta chains) that associates with a tau subunit. This core dimerizes to form the POLIII' complex. PolIII' associates with the gamma complex (composed of gamma, delta, delta', psi and chi chains) and with the beta chain to form the complete DNA polymerase III complex.</text>
</comment>
<evidence type="ECO:0000313" key="12">
    <source>
        <dbReference type="Proteomes" id="UP000886687"/>
    </source>
</evidence>
<dbReference type="GO" id="GO:0003677">
    <property type="term" value="F:DNA binding"/>
    <property type="evidence" value="ECO:0007669"/>
    <property type="project" value="InterPro"/>
</dbReference>
<dbReference type="Gene3D" id="3.30.420.10">
    <property type="entry name" value="Ribonuclease H-like superfamily/Ribonuclease H"/>
    <property type="match status" value="1"/>
</dbReference>
<name>A0A9E4K2W6_9GAMM</name>
<accession>A0A9E4K2W6</accession>
<evidence type="ECO:0000256" key="8">
    <source>
        <dbReference type="SAM" id="Phobius"/>
    </source>
</evidence>
<protein>
    <recommendedName>
        <fullName evidence="1">DNA-directed DNA polymerase</fullName>
        <ecNumber evidence="1">2.7.7.7</ecNumber>
    </recommendedName>
</protein>
<dbReference type="InterPro" id="IPR013520">
    <property type="entry name" value="Ribonucl_H"/>
</dbReference>
<keyword evidence="3" id="KW-0269">Exonuclease</keyword>
<dbReference type="GO" id="GO:0005829">
    <property type="term" value="C:cytosol"/>
    <property type="evidence" value="ECO:0007669"/>
    <property type="project" value="TreeGrafter"/>
</dbReference>
<evidence type="ECO:0000256" key="3">
    <source>
        <dbReference type="ARBA" id="ARBA00022839"/>
    </source>
</evidence>
<dbReference type="SUPFAM" id="SSF55785">
    <property type="entry name" value="PYP-like sensor domain (PAS domain)"/>
    <property type="match status" value="1"/>
</dbReference>
<keyword evidence="7" id="KW-0175">Coiled coil</keyword>
<dbReference type="InterPro" id="IPR036397">
    <property type="entry name" value="RNaseH_sf"/>
</dbReference>
<dbReference type="CDD" id="cd00130">
    <property type="entry name" value="PAS"/>
    <property type="match status" value="1"/>
</dbReference>
<dbReference type="InterPro" id="IPR000014">
    <property type="entry name" value="PAS"/>
</dbReference>
<dbReference type="InterPro" id="IPR035965">
    <property type="entry name" value="PAS-like_dom_sf"/>
</dbReference>
<reference evidence="11" key="1">
    <citation type="journal article" date="2021" name="Proc. Natl. Acad. Sci. U.S.A.">
        <title>Global biogeography of chemosynthetic symbionts reveals both localized and globally distributed symbiont groups. .</title>
        <authorList>
            <person name="Osvatic J.T."/>
            <person name="Wilkins L.G.E."/>
            <person name="Leibrecht L."/>
            <person name="Leray M."/>
            <person name="Zauner S."/>
            <person name="Polzin J."/>
            <person name="Camacho Y."/>
            <person name="Gros O."/>
            <person name="van Gils J.A."/>
            <person name="Eisen J.A."/>
            <person name="Petersen J.M."/>
            <person name="Yuen B."/>
        </authorList>
    </citation>
    <scope>NUCLEOTIDE SEQUENCE</scope>
    <source>
        <strain evidence="11">MAGL173</strain>
    </source>
</reference>
<dbReference type="GO" id="GO:0045004">
    <property type="term" value="P:DNA replication proofreading"/>
    <property type="evidence" value="ECO:0007669"/>
    <property type="project" value="TreeGrafter"/>
</dbReference>
<keyword evidence="8" id="KW-0812">Transmembrane</keyword>
<dbReference type="SUPFAM" id="SSF53098">
    <property type="entry name" value="Ribonuclease H-like"/>
    <property type="match status" value="1"/>
</dbReference>
<feature type="transmembrane region" description="Helical" evidence="8">
    <location>
        <begin position="45"/>
        <end position="65"/>
    </location>
</feature>
<dbReference type="NCBIfam" id="TIGR00573">
    <property type="entry name" value="dnaq"/>
    <property type="match status" value="1"/>
</dbReference>
<dbReference type="CDD" id="cd06127">
    <property type="entry name" value="DEDDh"/>
    <property type="match status" value="1"/>
</dbReference>
<dbReference type="SMART" id="SM00091">
    <property type="entry name" value="PAS"/>
    <property type="match status" value="1"/>
</dbReference>
<dbReference type="NCBIfam" id="TIGR00229">
    <property type="entry name" value="sensory_box"/>
    <property type="match status" value="1"/>
</dbReference>
<dbReference type="GO" id="GO:0003887">
    <property type="term" value="F:DNA-directed DNA polymerase activity"/>
    <property type="evidence" value="ECO:0007669"/>
    <property type="project" value="UniProtKB-EC"/>
</dbReference>
<evidence type="ECO:0000256" key="5">
    <source>
        <dbReference type="ARBA" id="ARBA00026073"/>
    </source>
</evidence>
<dbReference type="PANTHER" id="PTHR30231">
    <property type="entry name" value="DNA POLYMERASE III SUBUNIT EPSILON"/>
    <property type="match status" value="1"/>
</dbReference>
<evidence type="ECO:0000259" key="9">
    <source>
        <dbReference type="SMART" id="SM00091"/>
    </source>
</evidence>
<dbReference type="Pfam" id="PF13426">
    <property type="entry name" value="PAS_9"/>
    <property type="match status" value="1"/>
</dbReference>
<keyword evidence="8" id="KW-0472">Membrane</keyword>
<dbReference type="InterPro" id="IPR006054">
    <property type="entry name" value="DnaQ"/>
</dbReference>
<dbReference type="FunFam" id="3.30.420.10:FF:000045">
    <property type="entry name" value="3'-5' exonuclease DinG"/>
    <property type="match status" value="1"/>
</dbReference>
<evidence type="ECO:0000256" key="2">
    <source>
        <dbReference type="ARBA" id="ARBA00022722"/>
    </source>
</evidence>
<comment type="function">
    <text evidence="4">DNA polymerase III is a complex, multichain enzyme responsible for most of the replicative synthesis in bacteria. The epsilon subunit contain the editing function and is a proofreading 3'-5' exonuclease.</text>
</comment>
<dbReference type="Gene3D" id="3.30.450.20">
    <property type="entry name" value="PAS domain"/>
    <property type="match status" value="1"/>
</dbReference>
<keyword evidence="3" id="KW-0378">Hydrolase</keyword>
<feature type="coiled-coil region" evidence="7">
    <location>
        <begin position="109"/>
        <end position="147"/>
    </location>
</feature>
<organism evidence="11 12">
    <name type="scientific">Candidatus Thiodiazotropha lotti</name>
    <dbReference type="NCBI Taxonomy" id="2792787"/>
    <lineage>
        <taxon>Bacteria</taxon>
        <taxon>Pseudomonadati</taxon>
        <taxon>Pseudomonadota</taxon>
        <taxon>Gammaproteobacteria</taxon>
        <taxon>Chromatiales</taxon>
        <taxon>Sedimenticolaceae</taxon>
        <taxon>Candidatus Thiodiazotropha</taxon>
    </lineage>
</organism>
<dbReference type="Pfam" id="PF00929">
    <property type="entry name" value="RNase_T"/>
    <property type="match status" value="1"/>
</dbReference>
<evidence type="ECO:0000313" key="11">
    <source>
        <dbReference type="EMBL" id="MCG7938079.1"/>
    </source>
</evidence>
<sequence length="707" mass="79522">MIEKWSLRFRVFLFFALIALMVPALLGSALWFAASRIGPESVPHLVLWGGAAGFALIGLVLWVWLKFDDHVVAPINTLTSDLQTLTHTNAEHGIETEPGRYLGLLAPAAREMAIALESAQKKLNQEIEEATRKVELQRTRLETTLRDLNEGVLVCNMNHKILLYNRRALNILHYTGEIGLNRSVSNLLSTPSIAHSLEYLTGQLEIDQSEPEFSAHVVCSTSDGRHIIEGQLSLILDSDERTATGYVVTFDDVTEKLAELAKRDRILRDAVEGLRAPVANLRAATEMLIDNENMDDEGRRQFENVLSEESDHLSKRLQELSQDYREIVTGHWPMSDVYSSTLLNCVVRRFKAEDTIQCLINGDPLWMHCDSLSIVELTERIIRKIAEETSATTFELEPRSEKDKVFIDICWAGELVRSGMLDSWLSESFDECLKGMTGHDILENHKAVIWSEAQADGMAYLRLPLPLAKEDHRPLSFDLHGTGGRPEFYDFDLLKNLDNNQFSERDLRELTYVVFDTETTGLEPSDGDEIIQLAGVRIVNGRILSGEYFNQLVNPGCTIPASSTDIHHITEAMVSDQPPITDVLPRFHDYVGDAVMVAHNAAFDMKFLQMKEAVCGVTFDNPVLDTVLLSAYIHDHSKQHTLDVLAERFGVEIEAQYRHTALGDSIATAEVFLRMIDLMKAKGIHTFADAVAVSEKMVEFRSQQARY</sequence>
<evidence type="ECO:0000256" key="4">
    <source>
        <dbReference type="ARBA" id="ARBA00025483"/>
    </source>
</evidence>
<dbReference type="GO" id="GO:0008408">
    <property type="term" value="F:3'-5' exonuclease activity"/>
    <property type="evidence" value="ECO:0007669"/>
    <property type="project" value="TreeGrafter"/>
</dbReference>
<evidence type="ECO:0000256" key="1">
    <source>
        <dbReference type="ARBA" id="ARBA00012417"/>
    </source>
</evidence>
<keyword evidence="2" id="KW-0540">Nuclease</keyword>
<feature type="domain" description="PAS" evidence="9">
    <location>
        <begin position="139"/>
        <end position="205"/>
    </location>
</feature>
<dbReference type="PANTHER" id="PTHR30231:SF41">
    <property type="entry name" value="DNA POLYMERASE III SUBUNIT EPSILON"/>
    <property type="match status" value="1"/>
</dbReference>
<evidence type="ECO:0000256" key="7">
    <source>
        <dbReference type="SAM" id="Coils"/>
    </source>
</evidence>
<gene>
    <name evidence="11" type="ORF">JAZ04_04360</name>
</gene>
<comment type="caution">
    <text evidence="11">The sequence shown here is derived from an EMBL/GenBank/DDBJ whole genome shotgun (WGS) entry which is preliminary data.</text>
</comment>